<name>A0ABD5RUY1_9EURY</name>
<dbReference type="EMBL" id="JBHSWU010000007">
    <property type="protein sequence ID" value="MFC6723224.1"/>
    <property type="molecule type" value="Genomic_DNA"/>
</dbReference>
<organism evidence="1 2">
    <name type="scientific">Halobium palmae</name>
    <dbReference type="NCBI Taxonomy" id="1776492"/>
    <lineage>
        <taxon>Archaea</taxon>
        <taxon>Methanobacteriati</taxon>
        <taxon>Methanobacteriota</taxon>
        <taxon>Stenosarchaea group</taxon>
        <taxon>Halobacteria</taxon>
        <taxon>Halobacteriales</taxon>
        <taxon>Haloferacaceae</taxon>
        <taxon>Halobium</taxon>
    </lineage>
</organism>
<proteinExistence type="predicted"/>
<gene>
    <name evidence="1" type="ORF">ACFQE1_02205</name>
</gene>
<evidence type="ECO:0000313" key="1">
    <source>
        <dbReference type="EMBL" id="MFC6723224.1"/>
    </source>
</evidence>
<keyword evidence="2" id="KW-1185">Reference proteome</keyword>
<evidence type="ECO:0000313" key="2">
    <source>
        <dbReference type="Proteomes" id="UP001596328"/>
    </source>
</evidence>
<dbReference type="Proteomes" id="UP001596328">
    <property type="component" value="Unassembled WGS sequence"/>
</dbReference>
<sequence>MMTRDTSETMTTIGPKMKIEMSCGEFFTGSEVRDEMRKMDEWRDDIKNMLPDRYAVGPDGKRL</sequence>
<accession>A0ABD5RUY1</accession>
<comment type="caution">
    <text evidence="1">The sequence shown here is derived from an EMBL/GenBank/DDBJ whole genome shotgun (WGS) entry which is preliminary data.</text>
</comment>
<reference evidence="1 2" key="1">
    <citation type="journal article" date="2019" name="Int. J. Syst. Evol. Microbiol.">
        <title>The Global Catalogue of Microorganisms (GCM) 10K type strain sequencing project: providing services to taxonomists for standard genome sequencing and annotation.</title>
        <authorList>
            <consortium name="The Broad Institute Genomics Platform"/>
            <consortium name="The Broad Institute Genome Sequencing Center for Infectious Disease"/>
            <person name="Wu L."/>
            <person name="Ma J."/>
        </authorList>
    </citation>
    <scope>NUCLEOTIDE SEQUENCE [LARGE SCALE GENOMIC DNA]</scope>
    <source>
        <strain evidence="1 2">NBRC 111368</strain>
    </source>
</reference>
<dbReference type="AlphaFoldDB" id="A0ABD5RUY1"/>
<protein>
    <submittedName>
        <fullName evidence="1">Uncharacterized protein</fullName>
    </submittedName>
</protein>